<dbReference type="InterPro" id="IPR002110">
    <property type="entry name" value="Ankyrin_rpt"/>
</dbReference>
<keyword evidence="2" id="KW-0689">Ribosomal protein</keyword>
<protein>
    <recommendedName>
        <fullName evidence="4">Small ribosomal subunit protein eS7</fullName>
    </recommendedName>
    <alternativeName>
        <fullName evidence="5">40S ribosomal protein S7</fullName>
    </alternativeName>
</protein>
<feature type="repeat" description="ANK" evidence="6">
    <location>
        <begin position="187"/>
        <end position="219"/>
    </location>
</feature>
<proteinExistence type="inferred from homology"/>
<dbReference type="AlphaFoldDB" id="A0A6H5J7V9"/>
<evidence type="ECO:0000313" key="7">
    <source>
        <dbReference type="EMBL" id="CAB0044620.1"/>
    </source>
</evidence>
<dbReference type="PROSITE" id="PS50297">
    <property type="entry name" value="ANK_REP_REGION"/>
    <property type="match status" value="1"/>
</dbReference>
<dbReference type="Pfam" id="PF01251">
    <property type="entry name" value="Ribosomal_S7e"/>
    <property type="match status" value="1"/>
</dbReference>
<dbReference type="PROSITE" id="PS50088">
    <property type="entry name" value="ANK_REPEAT"/>
    <property type="match status" value="2"/>
</dbReference>
<evidence type="ECO:0000256" key="5">
    <source>
        <dbReference type="ARBA" id="ARBA00035404"/>
    </source>
</evidence>
<dbReference type="OrthoDB" id="496981at2759"/>
<keyword evidence="6" id="KW-0040">ANK repeat</keyword>
<dbReference type="GO" id="GO:0022627">
    <property type="term" value="C:cytosolic small ribosomal subunit"/>
    <property type="evidence" value="ECO:0007669"/>
    <property type="project" value="TreeGrafter"/>
</dbReference>
<dbReference type="PANTHER" id="PTHR11278">
    <property type="entry name" value="40S RIBOSOMAL PROTEIN S7"/>
    <property type="match status" value="1"/>
</dbReference>
<evidence type="ECO:0000256" key="1">
    <source>
        <dbReference type="ARBA" id="ARBA00007820"/>
    </source>
</evidence>
<dbReference type="GO" id="GO:0006364">
    <property type="term" value="P:rRNA processing"/>
    <property type="evidence" value="ECO:0007669"/>
    <property type="project" value="TreeGrafter"/>
</dbReference>
<keyword evidence="3" id="KW-0687">Ribonucleoprotein</keyword>
<dbReference type="InterPro" id="IPR000554">
    <property type="entry name" value="Ribosomal_eS7"/>
</dbReference>
<dbReference type="PANTHER" id="PTHR11278:SF0">
    <property type="entry name" value="SMALL RIBOSOMAL SUBUNIT PROTEIN ES7"/>
    <property type="match status" value="1"/>
</dbReference>
<dbReference type="GO" id="GO:0003735">
    <property type="term" value="F:structural constituent of ribosome"/>
    <property type="evidence" value="ECO:0007669"/>
    <property type="project" value="InterPro"/>
</dbReference>
<name>A0A6H5J7V9_9HYME</name>
<sequence length="709" mass="81877">MERLLSDSCKRSEDPFIEFVVRSHYKFEPTADEEGKPLLRRTTPLHQVFELGNYCKAICLFRIYERFVVNCIDERGISHFHVACRFGQIEMIRKFLELGQVDLNCPVPDTGDTPLILTLSNWCKESKQILELLLRHGADPTLANNDGRTALHFLSEKRGTLGLVQMLFKRRRNDDYRPVQLDAQDELGETPLLMALGCENTKMAEWLLKKGANPNLTDKKGRNALHVVCDGLNFGCTVDEFLKICDDTKPMVQIDAKDDLGRTPLTLAVASIMPKNVDQLLNRGADLSNFVFPTETYFDERLKKWTCSLGYKLGLTSGALVILERLESGGYELGRSDALTIMKLFAKHELFEKKSANLEKRWYDSKTFKRQAEEIFIIPSLSLYDLVQMEPEQEDKQLTYLDYFNIWTSDKLRKLPKRSIEPCVVHLCEIMSRGFFRRCALDPFWELIHYRLPFDCCEPIIKHLENEDLFNICLAAFIKNQRDSKEDEIANEINSADERSYCRFAGVIYGFVKTQLMLATNTKIIKSGGAEPDEFEKSVSQALVELEANSDLKHQLREIYITKARELELGTKKCIIIYVPVPKLKQVQKIQTRLVRELEKKFNNRHVMFLGDRRILPKQTRKTRSANKQKRPRNRTLTAVYDALLEDLVYPVEIVGKRTRVKLDGSQLIKVHLDKNEQTNIDHKVDTFAAAYKKLTGRNVTFEFPESYV</sequence>
<feature type="repeat" description="ANK" evidence="6">
    <location>
        <begin position="110"/>
        <end position="145"/>
    </location>
</feature>
<evidence type="ECO:0000313" key="8">
    <source>
        <dbReference type="Proteomes" id="UP000479190"/>
    </source>
</evidence>
<organism evidence="7 8">
    <name type="scientific">Trichogramma brassicae</name>
    <dbReference type="NCBI Taxonomy" id="86971"/>
    <lineage>
        <taxon>Eukaryota</taxon>
        <taxon>Metazoa</taxon>
        <taxon>Ecdysozoa</taxon>
        <taxon>Arthropoda</taxon>
        <taxon>Hexapoda</taxon>
        <taxon>Insecta</taxon>
        <taxon>Pterygota</taxon>
        <taxon>Neoptera</taxon>
        <taxon>Endopterygota</taxon>
        <taxon>Hymenoptera</taxon>
        <taxon>Apocrita</taxon>
        <taxon>Proctotrupomorpha</taxon>
        <taxon>Chalcidoidea</taxon>
        <taxon>Trichogrammatidae</taxon>
        <taxon>Trichogramma</taxon>
    </lineage>
</organism>
<evidence type="ECO:0000256" key="6">
    <source>
        <dbReference type="PROSITE-ProRule" id="PRU00023"/>
    </source>
</evidence>
<dbReference type="SUPFAM" id="SSF48403">
    <property type="entry name" value="Ankyrin repeat"/>
    <property type="match status" value="1"/>
</dbReference>
<gene>
    <name evidence="7" type="ORF">TBRA_LOCUS16208</name>
</gene>
<reference evidence="7 8" key="1">
    <citation type="submission" date="2020-02" db="EMBL/GenBank/DDBJ databases">
        <authorList>
            <person name="Ferguson B K."/>
        </authorList>
    </citation>
    <scope>NUCLEOTIDE SEQUENCE [LARGE SCALE GENOMIC DNA]</scope>
</reference>
<evidence type="ECO:0000256" key="3">
    <source>
        <dbReference type="ARBA" id="ARBA00023274"/>
    </source>
</evidence>
<comment type="similarity">
    <text evidence="1">Belongs to the eukaryotic ribosomal protein eS7 family.</text>
</comment>
<evidence type="ECO:0000256" key="2">
    <source>
        <dbReference type="ARBA" id="ARBA00022980"/>
    </source>
</evidence>
<dbReference type="Gene3D" id="1.25.40.20">
    <property type="entry name" value="Ankyrin repeat-containing domain"/>
    <property type="match status" value="2"/>
</dbReference>
<dbReference type="Pfam" id="PF12796">
    <property type="entry name" value="Ank_2"/>
    <property type="match status" value="1"/>
</dbReference>
<dbReference type="InterPro" id="IPR036770">
    <property type="entry name" value="Ankyrin_rpt-contain_sf"/>
</dbReference>
<dbReference type="GO" id="GO:0032040">
    <property type="term" value="C:small-subunit processome"/>
    <property type="evidence" value="ECO:0007669"/>
    <property type="project" value="TreeGrafter"/>
</dbReference>
<dbReference type="GO" id="GO:0042274">
    <property type="term" value="P:ribosomal small subunit biogenesis"/>
    <property type="evidence" value="ECO:0007669"/>
    <property type="project" value="TreeGrafter"/>
</dbReference>
<dbReference type="Proteomes" id="UP000479190">
    <property type="component" value="Unassembled WGS sequence"/>
</dbReference>
<dbReference type="GO" id="GO:0006412">
    <property type="term" value="P:translation"/>
    <property type="evidence" value="ECO:0007669"/>
    <property type="project" value="InterPro"/>
</dbReference>
<evidence type="ECO:0000256" key="4">
    <source>
        <dbReference type="ARBA" id="ARBA00035279"/>
    </source>
</evidence>
<dbReference type="EMBL" id="CADCXV010001472">
    <property type="protein sequence ID" value="CAB0044620.1"/>
    <property type="molecule type" value="Genomic_DNA"/>
</dbReference>
<dbReference type="GO" id="GO:0030686">
    <property type="term" value="C:90S preribosome"/>
    <property type="evidence" value="ECO:0007669"/>
    <property type="project" value="TreeGrafter"/>
</dbReference>
<keyword evidence="8" id="KW-1185">Reference proteome</keyword>
<dbReference type="SMART" id="SM00248">
    <property type="entry name" value="ANK"/>
    <property type="match status" value="5"/>
</dbReference>
<accession>A0A6H5J7V9</accession>